<organism evidence="2 3">
    <name type="scientific">Cylicocyclus nassatus</name>
    <name type="common">Nematode worm</name>
    <dbReference type="NCBI Taxonomy" id="53992"/>
    <lineage>
        <taxon>Eukaryota</taxon>
        <taxon>Metazoa</taxon>
        <taxon>Ecdysozoa</taxon>
        <taxon>Nematoda</taxon>
        <taxon>Chromadorea</taxon>
        <taxon>Rhabditida</taxon>
        <taxon>Rhabditina</taxon>
        <taxon>Rhabditomorpha</taxon>
        <taxon>Strongyloidea</taxon>
        <taxon>Strongylidae</taxon>
        <taxon>Cylicocyclus</taxon>
    </lineage>
</organism>
<comment type="caution">
    <text evidence="2">The sequence shown here is derived from an EMBL/GenBank/DDBJ whole genome shotgun (WGS) entry which is preliminary data.</text>
</comment>
<evidence type="ECO:0000256" key="1">
    <source>
        <dbReference type="SAM" id="MobiDB-lite"/>
    </source>
</evidence>
<dbReference type="AlphaFoldDB" id="A0AA36DMV1"/>
<proteinExistence type="predicted"/>
<evidence type="ECO:0000313" key="3">
    <source>
        <dbReference type="Proteomes" id="UP001176961"/>
    </source>
</evidence>
<dbReference type="EMBL" id="CATQJL010000001">
    <property type="protein sequence ID" value="CAJ0589970.1"/>
    <property type="molecule type" value="Genomic_DNA"/>
</dbReference>
<dbReference type="Proteomes" id="UP001176961">
    <property type="component" value="Unassembled WGS sequence"/>
</dbReference>
<keyword evidence="3" id="KW-1185">Reference proteome</keyword>
<gene>
    <name evidence="2" type="ORF">CYNAS_LOCUS1953</name>
</gene>
<reference evidence="2" key="1">
    <citation type="submission" date="2023-07" db="EMBL/GenBank/DDBJ databases">
        <authorList>
            <consortium name="CYATHOMIX"/>
        </authorList>
    </citation>
    <scope>NUCLEOTIDE SEQUENCE</scope>
    <source>
        <strain evidence="2">N/A</strain>
    </source>
</reference>
<protein>
    <submittedName>
        <fullName evidence="2">Uncharacterized protein</fullName>
    </submittedName>
</protein>
<sequence>MPVFTELMTKMSLPQLQESDVRFMENLKAFLEPLYSLTKQSSTTVNLPPQAPFPNRKRRPMKPMISKEDNFVPKRRCFEQKH</sequence>
<accession>A0AA36DMV1</accession>
<name>A0AA36DMV1_CYLNA</name>
<feature type="region of interest" description="Disordered" evidence="1">
    <location>
        <begin position="41"/>
        <end position="71"/>
    </location>
</feature>
<evidence type="ECO:0000313" key="2">
    <source>
        <dbReference type="EMBL" id="CAJ0589970.1"/>
    </source>
</evidence>